<accession>A0A0N0MBY5</accession>
<evidence type="ECO:0000313" key="15">
    <source>
        <dbReference type="Proteomes" id="UP000037822"/>
    </source>
</evidence>
<dbReference type="PROSITE" id="PS00794">
    <property type="entry name" value="HPPK"/>
    <property type="match status" value="1"/>
</dbReference>
<dbReference type="Gene3D" id="3.30.70.560">
    <property type="entry name" value="7,8-Dihydro-6-hydroxymethylpterin-pyrophosphokinase HPPK"/>
    <property type="match status" value="1"/>
</dbReference>
<gene>
    <name evidence="14" type="ORF">AE618_07185</name>
</gene>
<dbReference type="InterPro" id="IPR035907">
    <property type="entry name" value="Hppk_sf"/>
</dbReference>
<dbReference type="PANTHER" id="PTHR43071">
    <property type="entry name" value="2-AMINO-4-HYDROXY-6-HYDROXYMETHYLDIHYDROPTERIDINE PYROPHOSPHOKINASE"/>
    <property type="match status" value="1"/>
</dbReference>
<evidence type="ECO:0000256" key="2">
    <source>
        <dbReference type="ARBA" id="ARBA00005810"/>
    </source>
</evidence>
<dbReference type="PANTHER" id="PTHR43071:SF1">
    <property type="entry name" value="2-AMINO-4-HYDROXY-6-HYDROXYMETHYLDIHYDROPTERIDINE PYROPHOSPHOKINASE"/>
    <property type="match status" value="1"/>
</dbReference>
<evidence type="ECO:0000256" key="11">
    <source>
        <dbReference type="ARBA" id="ARBA00029766"/>
    </source>
</evidence>
<evidence type="ECO:0000256" key="1">
    <source>
        <dbReference type="ARBA" id="ARBA00005051"/>
    </source>
</evidence>
<dbReference type="Proteomes" id="UP000037822">
    <property type="component" value="Unassembled WGS sequence"/>
</dbReference>
<dbReference type="GO" id="GO:0005524">
    <property type="term" value="F:ATP binding"/>
    <property type="evidence" value="ECO:0007669"/>
    <property type="project" value="UniProtKB-KW"/>
</dbReference>
<evidence type="ECO:0000256" key="6">
    <source>
        <dbReference type="ARBA" id="ARBA00022741"/>
    </source>
</evidence>
<evidence type="ECO:0000256" key="12">
    <source>
        <dbReference type="ARBA" id="ARBA00033413"/>
    </source>
</evidence>
<comment type="function">
    <text evidence="10">Catalyzes the transfer of pyrophosphate from adenosine triphosphate (ATP) to 6-hydroxymethyl-7,8-dihydropterin, an enzymatic step in folate biosynthesis pathway.</text>
</comment>
<keyword evidence="8" id="KW-0067">ATP-binding</keyword>
<evidence type="ECO:0000313" key="14">
    <source>
        <dbReference type="EMBL" id="KPH81532.1"/>
    </source>
</evidence>
<reference evidence="14 15" key="1">
    <citation type="submission" date="2015-07" db="EMBL/GenBank/DDBJ databases">
        <title>Whole genome sequencing of Bosea vaviloviae isolated from cave pool.</title>
        <authorList>
            <person name="Tan N.E.H."/>
            <person name="Lee Y.P."/>
            <person name="Gan H.M."/>
            <person name="Barton H."/>
            <person name="Savka M.A."/>
        </authorList>
    </citation>
    <scope>NUCLEOTIDE SEQUENCE [LARGE SCALE GENOMIC DNA]</scope>
    <source>
        <strain evidence="14 15">SD260</strain>
    </source>
</reference>
<comment type="caution">
    <text evidence="14">The sequence shown here is derived from an EMBL/GenBank/DDBJ whole genome shotgun (WGS) entry which is preliminary data.</text>
</comment>
<keyword evidence="6" id="KW-0547">Nucleotide-binding</keyword>
<dbReference type="NCBIfam" id="TIGR01498">
    <property type="entry name" value="folK"/>
    <property type="match status" value="1"/>
</dbReference>
<protein>
    <recommendedName>
        <fullName evidence="4">2-amino-4-hydroxy-6-hydroxymethyldihydropteridine pyrophosphokinase</fullName>
        <ecNumber evidence="3">2.7.6.3</ecNumber>
    </recommendedName>
    <alternativeName>
        <fullName evidence="11">6-hydroxymethyl-7,8-dihydropterin pyrophosphokinase</fullName>
    </alternativeName>
    <alternativeName>
        <fullName evidence="12">7,8-dihydro-6-hydroxymethylpterin-pyrophosphokinase</fullName>
    </alternativeName>
</protein>
<evidence type="ECO:0000256" key="8">
    <source>
        <dbReference type="ARBA" id="ARBA00022840"/>
    </source>
</evidence>
<proteinExistence type="inferred from homology"/>
<feature type="domain" description="7,8-dihydro-6-hydroxymethylpterin-pyrophosphokinase" evidence="13">
    <location>
        <begin position="91"/>
        <end position="102"/>
    </location>
</feature>
<dbReference type="GO" id="GO:0046654">
    <property type="term" value="P:tetrahydrofolate biosynthetic process"/>
    <property type="evidence" value="ECO:0007669"/>
    <property type="project" value="UniProtKB-UniPathway"/>
</dbReference>
<dbReference type="GO" id="GO:0016301">
    <property type="term" value="F:kinase activity"/>
    <property type="evidence" value="ECO:0007669"/>
    <property type="project" value="UniProtKB-KW"/>
</dbReference>
<dbReference type="GO" id="GO:0046656">
    <property type="term" value="P:folic acid biosynthetic process"/>
    <property type="evidence" value="ECO:0007669"/>
    <property type="project" value="UniProtKB-KW"/>
</dbReference>
<dbReference type="OrthoDB" id="9808041at2"/>
<dbReference type="GO" id="GO:0003848">
    <property type="term" value="F:2-amino-4-hydroxy-6-hydroxymethyldihydropteridine diphosphokinase activity"/>
    <property type="evidence" value="ECO:0007669"/>
    <property type="project" value="UniProtKB-EC"/>
</dbReference>
<evidence type="ECO:0000256" key="4">
    <source>
        <dbReference type="ARBA" id="ARBA00016218"/>
    </source>
</evidence>
<keyword evidence="9" id="KW-0289">Folate biosynthesis</keyword>
<evidence type="ECO:0000256" key="5">
    <source>
        <dbReference type="ARBA" id="ARBA00022679"/>
    </source>
</evidence>
<dbReference type="UniPathway" id="UPA00077">
    <property type="reaction ID" value="UER00155"/>
</dbReference>
<evidence type="ECO:0000256" key="9">
    <source>
        <dbReference type="ARBA" id="ARBA00022909"/>
    </source>
</evidence>
<organism evidence="14 15">
    <name type="scientific">Bosea vaviloviae</name>
    <dbReference type="NCBI Taxonomy" id="1526658"/>
    <lineage>
        <taxon>Bacteria</taxon>
        <taxon>Pseudomonadati</taxon>
        <taxon>Pseudomonadota</taxon>
        <taxon>Alphaproteobacteria</taxon>
        <taxon>Hyphomicrobiales</taxon>
        <taxon>Boseaceae</taxon>
        <taxon>Bosea</taxon>
    </lineage>
</organism>
<evidence type="ECO:0000256" key="7">
    <source>
        <dbReference type="ARBA" id="ARBA00022777"/>
    </source>
</evidence>
<dbReference type="PATRIC" id="fig|1526658.3.peg.2108"/>
<dbReference type="InterPro" id="IPR000550">
    <property type="entry name" value="Hppk"/>
</dbReference>
<keyword evidence="5" id="KW-0808">Transferase</keyword>
<keyword evidence="15" id="KW-1185">Reference proteome</keyword>
<dbReference type="Pfam" id="PF01288">
    <property type="entry name" value="HPPK"/>
    <property type="match status" value="1"/>
</dbReference>
<dbReference type="EC" id="2.7.6.3" evidence="3"/>
<sequence length="172" mass="18741">MGVRTEAALGLGGNLGDPLQSFVAALHSFAGHPAVELRRFSSVYRTKPWGIVEQPDFLNMAALLSTDLGEVELLNLCMEIEQASGRERRERWGPRTLDIDILTFGELVTDRPSLQLPHPRLAARGFVLVPLAEIAPDLMIGGRSVAALKAAIETSDVVLDEEETTRLRDALG</sequence>
<comment type="pathway">
    <text evidence="1">Cofactor biosynthesis; tetrahydrofolate biosynthesis; 2-amino-4-hydroxy-6-hydroxymethyl-7,8-dihydropteridine diphosphate from 7,8-dihydroneopterin triphosphate: step 4/4.</text>
</comment>
<dbReference type="AlphaFoldDB" id="A0A0N0MBY5"/>
<keyword evidence="7" id="KW-0418">Kinase</keyword>
<dbReference type="EMBL" id="LGSZ01000028">
    <property type="protein sequence ID" value="KPH81532.1"/>
    <property type="molecule type" value="Genomic_DNA"/>
</dbReference>
<dbReference type="CDD" id="cd00483">
    <property type="entry name" value="HPPK"/>
    <property type="match status" value="1"/>
</dbReference>
<evidence type="ECO:0000256" key="3">
    <source>
        <dbReference type="ARBA" id="ARBA00013253"/>
    </source>
</evidence>
<evidence type="ECO:0000259" key="13">
    <source>
        <dbReference type="PROSITE" id="PS00794"/>
    </source>
</evidence>
<name>A0A0N0MBY5_9HYPH</name>
<comment type="similarity">
    <text evidence="2">Belongs to the HPPK family.</text>
</comment>
<dbReference type="SUPFAM" id="SSF55083">
    <property type="entry name" value="6-hydroxymethyl-7,8-dihydropterin pyrophosphokinase, HPPK"/>
    <property type="match status" value="1"/>
</dbReference>
<evidence type="ECO:0000256" key="10">
    <source>
        <dbReference type="ARBA" id="ARBA00029409"/>
    </source>
</evidence>